<dbReference type="PANTHER" id="PTHR42885">
    <property type="entry name" value="HISTIDINOL-PHOSPHATE AMINOTRANSFERASE-RELATED"/>
    <property type="match status" value="1"/>
</dbReference>
<dbReference type="InterPro" id="IPR015421">
    <property type="entry name" value="PyrdxlP-dep_Trfase_major"/>
</dbReference>
<dbReference type="GO" id="GO:0030170">
    <property type="term" value="F:pyridoxal phosphate binding"/>
    <property type="evidence" value="ECO:0007669"/>
    <property type="project" value="InterPro"/>
</dbReference>
<feature type="modified residue" description="N6-(pyridoxal phosphate)lysine" evidence="9">
    <location>
        <position position="210"/>
    </location>
</feature>
<comment type="pathway">
    <text evidence="9">Amino-acid biosynthesis; L-histidine biosynthesis; L-histidine from 5-phospho-alpha-D-ribose 1-diphosphate: step 7/9.</text>
</comment>
<evidence type="ECO:0000256" key="6">
    <source>
        <dbReference type="ARBA" id="ARBA00022679"/>
    </source>
</evidence>
<dbReference type="EC" id="2.6.1.9" evidence="9"/>
<keyword evidence="7 9" id="KW-0663">Pyridoxal phosphate</keyword>
<dbReference type="HAMAP" id="MF_01023">
    <property type="entry name" value="HisC_aminotrans_2"/>
    <property type="match status" value="1"/>
</dbReference>
<protein>
    <recommendedName>
        <fullName evidence="9">Histidinol-phosphate aminotransferase</fullName>
        <ecNumber evidence="9">2.6.1.9</ecNumber>
    </recommendedName>
    <alternativeName>
        <fullName evidence="9">Imidazole acetol-phosphate transaminase</fullName>
    </alternativeName>
</protein>
<dbReference type="STRING" id="39490.ERS852448_02312"/>
<organism evidence="11 12">
    <name type="scientific">Eubacterium ramulus</name>
    <dbReference type="NCBI Taxonomy" id="39490"/>
    <lineage>
        <taxon>Bacteria</taxon>
        <taxon>Bacillati</taxon>
        <taxon>Bacillota</taxon>
        <taxon>Clostridia</taxon>
        <taxon>Eubacteriales</taxon>
        <taxon>Eubacteriaceae</taxon>
        <taxon>Eubacterium</taxon>
    </lineage>
</organism>
<reference evidence="11 12" key="1">
    <citation type="submission" date="2015-09" db="EMBL/GenBank/DDBJ databases">
        <authorList>
            <consortium name="Pathogen Informatics"/>
        </authorList>
    </citation>
    <scope>NUCLEOTIDE SEQUENCE [LARGE SCALE GENOMIC DNA]</scope>
    <source>
        <strain evidence="11 12">2789STDY5608891</strain>
    </source>
</reference>
<evidence type="ECO:0000313" key="11">
    <source>
        <dbReference type="EMBL" id="CUN19259.1"/>
    </source>
</evidence>
<dbReference type="PANTHER" id="PTHR42885:SF2">
    <property type="entry name" value="HISTIDINOL-PHOSPHATE AMINOTRANSFERASE"/>
    <property type="match status" value="1"/>
</dbReference>
<sequence>MMKAWEKNIRKVVPYVPGEQPNKERMIKLNTNENPYPPAPGVAEALKNLDPDRLRLYPDPACTRLVDAIAKQKGLKPEQIFVGVGSDDVLAMCFMTFFNSEKPILFPDITYSFYDVWAEEFRIPYETQPLDDDFNIRKEDYYKENGGVIFPNPNAPTGVEASQEMIEDILQHNQDVIVIIDEAYVDFGARTAQPLLEKYDNLIVVQTFSKSRSMAGMRIGYAMASPELIKYLNDVKYSFNSYTMDQTALDLGVASIEDQAYFEETLHKIIQTRERVKLRLTELGFTFRDSRSNFIFASHKSCPAEELFEKLKEKDIYVRYFNKPRIHNYLRITIGTDAEMDEFLSEVENYLKESGRL</sequence>
<comment type="similarity">
    <text evidence="2 9">Belongs to the class-II pyridoxal-phosphate-dependent aminotransferase family. Histidinol-phosphate aminotransferase subfamily.</text>
</comment>
<keyword evidence="8 9" id="KW-0368">Histidine biosynthesis</keyword>
<dbReference type="Gene3D" id="3.90.1150.10">
    <property type="entry name" value="Aspartate Aminotransferase, domain 1"/>
    <property type="match status" value="1"/>
</dbReference>
<keyword evidence="4 9" id="KW-0032">Aminotransferase</keyword>
<evidence type="ECO:0000256" key="1">
    <source>
        <dbReference type="ARBA" id="ARBA00001933"/>
    </source>
</evidence>
<dbReference type="GO" id="GO:0000105">
    <property type="term" value="P:L-histidine biosynthetic process"/>
    <property type="evidence" value="ECO:0007669"/>
    <property type="project" value="UniProtKB-UniRule"/>
</dbReference>
<evidence type="ECO:0000256" key="4">
    <source>
        <dbReference type="ARBA" id="ARBA00022576"/>
    </source>
</evidence>
<feature type="domain" description="Aminotransferase class I/classII large" evidence="10">
    <location>
        <begin position="25"/>
        <end position="345"/>
    </location>
</feature>
<dbReference type="GO" id="GO:0004400">
    <property type="term" value="F:histidinol-phosphate transaminase activity"/>
    <property type="evidence" value="ECO:0007669"/>
    <property type="project" value="UniProtKB-UniRule"/>
</dbReference>
<dbReference type="InterPro" id="IPR005861">
    <property type="entry name" value="HisP_aminotrans"/>
</dbReference>
<comment type="subunit">
    <text evidence="3 9">Homodimer.</text>
</comment>
<dbReference type="NCBIfam" id="TIGR01141">
    <property type="entry name" value="hisC"/>
    <property type="match status" value="1"/>
</dbReference>
<dbReference type="UniPathway" id="UPA00031">
    <property type="reaction ID" value="UER00012"/>
</dbReference>
<dbReference type="AlphaFoldDB" id="A0A173UWC8"/>
<evidence type="ECO:0000256" key="2">
    <source>
        <dbReference type="ARBA" id="ARBA00007970"/>
    </source>
</evidence>
<gene>
    <name evidence="9 11" type="primary">hisC</name>
    <name evidence="11" type="ORF">ERS852448_02312</name>
</gene>
<comment type="cofactor">
    <cofactor evidence="1 9">
        <name>pyridoxal 5'-phosphate</name>
        <dbReference type="ChEBI" id="CHEBI:597326"/>
    </cofactor>
</comment>
<evidence type="ECO:0000256" key="9">
    <source>
        <dbReference type="HAMAP-Rule" id="MF_01023"/>
    </source>
</evidence>
<evidence type="ECO:0000256" key="7">
    <source>
        <dbReference type="ARBA" id="ARBA00022898"/>
    </source>
</evidence>
<name>A0A173UWC8_EUBRA</name>
<dbReference type="InterPro" id="IPR015422">
    <property type="entry name" value="PyrdxlP-dep_Trfase_small"/>
</dbReference>
<proteinExistence type="inferred from homology"/>
<dbReference type="InterPro" id="IPR001917">
    <property type="entry name" value="Aminotrans_II_pyridoxalP_BS"/>
</dbReference>
<dbReference type="CDD" id="cd00609">
    <property type="entry name" value="AAT_like"/>
    <property type="match status" value="1"/>
</dbReference>
<dbReference type="Proteomes" id="UP000095492">
    <property type="component" value="Unassembled WGS sequence"/>
</dbReference>
<evidence type="ECO:0000313" key="12">
    <source>
        <dbReference type="Proteomes" id="UP000095492"/>
    </source>
</evidence>
<dbReference type="EMBL" id="CYYA01000017">
    <property type="protein sequence ID" value="CUN19259.1"/>
    <property type="molecule type" value="Genomic_DNA"/>
</dbReference>
<dbReference type="Pfam" id="PF00155">
    <property type="entry name" value="Aminotran_1_2"/>
    <property type="match status" value="1"/>
</dbReference>
<evidence type="ECO:0000259" key="10">
    <source>
        <dbReference type="Pfam" id="PF00155"/>
    </source>
</evidence>
<dbReference type="PROSITE" id="PS00599">
    <property type="entry name" value="AA_TRANSFER_CLASS_2"/>
    <property type="match status" value="1"/>
</dbReference>
<dbReference type="Gene3D" id="3.40.640.10">
    <property type="entry name" value="Type I PLP-dependent aspartate aminotransferase-like (Major domain)"/>
    <property type="match status" value="1"/>
</dbReference>
<evidence type="ECO:0000256" key="8">
    <source>
        <dbReference type="ARBA" id="ARBA00023102"/>
    </source>
</evidence>
<evidence type="ECO:0000256" key="3">
    <source>
        <dbReference type="ARBA" id="ARBA00011738"/>
    </source>
</evidence>
<dbReference type="SUPFAM" id="SSF53383">
    <property type="entry name" value="PLP-dependent transferases"/>
    <property type="match status" value="1"/>
</dbReference>
<keyword evidence="6 9" id="KW-0808">Transferase</keyword>
<evidence type="ECO:0000256" key="5">
    <source>
        <dbReference type="ARBA" id="ARBA00022605"/>
    </source>
</evidence>
<comment type="catalytic activity">
    <reaction evidence="9">
        <text>L-histidinol phosphate + 2-oxoglutarate = 3-(imidazol-4-yl)-2-oxopropyl phosphate + L-glutamate</text>
        <dbReference type="Rhea" id="RHEA:23744"/>
        <dbReference type="ChEBI" id="CHEBI:16810"/>
        <dbReference type="ChEBI" id="CHEBI:29985"/>
        <dbReference type="ChEBI" id="CHEBI:57766"/>
        <dbReference type="ChEBI" id="CHEBI:57980"/>
        <dbReference type="EC" id="2.6.1.9"/>
    </reaction>
</comment>
<keyword evidence="5 9" id="KW-0028">Amino-acid biosynthesis</keyword>
<dbReference type="InterPro" id="IPR015424">
    <property type="entry name" value="PyrdxlP-dep_Trfase"/>
</dbReference>
<accession>A0A173UWC8</accession>
<dbReference type="InterPro" id="IPR004839">
    <property type="entry name" value="Aminotransferase_I/II_large"/>
</dbReference>